<organism evidence="5 6">
    <name type="scientific">Mycobacterium adipatum</name>
    <dbReference type="NCBI Taxonomy" id="1682113"/>
    <lineage>
        <taxon>Bacteria</taxon>
        <taxon>Bacillati</taxon>
        <taxon>Actinomycetota</taxon>
        <taxon>Actinomycetes</taxon>
        <taxon>Mycobacteriales</taxon>
        <taxon>Mycobacteriaceae</taxon>
        <taxon>Mycobacterium</taxon>
    </lineage>
</organism>
<dbReference type="GO" id="GO:0006508">
    <property type="term" value="P:proteolysis"/>
    <property type="evidence" value="ECO:0007669"/>
    <property type="project" value="UniProtKB-KW"/>
</dbReference>
<evidence type="ECO:0000313" key="5">
    <source>
        <dbReference type="EMBL" id="ANE78812.1"/>
    </source>
</evidence>
<evidence type="ECO:0000256" key="1">
    <source>
        <dbReference type="ARBA" id="ARBA00022670"/>
    </source>
</evidence>
<dbReference type="InterPro" id="IPR009003">
    <property type="entry name" value="Peptidase_S1_PA"/>
</dbReference>
<gene>
    <name evidence="5" type="ORF">A7U43_05225</name>
</gene>
<dbReference type="SMART" id="SM00228">
    <property type="entry name" value="PDZ"/>
    <property type="match status" value="1"/>
</dbReference>
<feature type="chain" id="PRO_5039208561" evidence="3">
    <location>
        <begin position="29"/>
        <end position="340"/>
    </location>
</feature>
<keyword evidence="1 5" id="KW-0645">Protease</keyword>
<proteinExistence type="predicted"/>
<accession>A0A172UI02</accession>
<dbReference type="Proteomes" id="UP000077143">
    <property type="component" value="Chromosome"/>
</dbReference>
<evidence type="ECO:0000259" key="4">
    <source>
        <dbReference type="PROSITE" id="PS50106"/>
    </source>
</evidence>
<name>A0A172UI02_9MYCO</name>
<dbReference type="Pfam" id="PF13180">
    <property type="entry name" value="PDZ_2"/>
    <property type="match status" value="1"/>
</dbReference>
<evidence type="ECO:0000313" key="6">
    <source>
        <dbReference type="Proteomes" id="UP000077143"/>
    </source>
</evidence>
<dbReference type="OrthoDB" id="73775at2"/>
<dbReference type="Gene3D" id="2.30.42.10">
    <property type="match status" value="1"/>
</dbReference>
<dbReference type="PROSITE" id="PS50106">
    <property type="entry name" value="PDZ"/>
    <property type="match status" value="1"/>
</dbReference>
<dbReference type="SUPFAM" id="SSF50156">
    <property type="entry name" value="PDZ domain-like"/>
    <property type="match status" value="1"/>
</dbReference>
<keyword evidence="2" id="KW-0378">Hydrolase</keyword>
<feature type="signal peptide" evidence="3">
    <location>
        <begin position="1"/>
        <end position="28"/>
    </location>
</feature>
<dbReference type="GO" id="GO:0004252">
    <property type="term" value="F:serine-type endopeptidase activity"/>
    <property type="evidence" value="ECO:0007669"/>
    <property type="project" value="InterPro"/>
</dbReference>
<keyword evidence="6" id="KW-1185">Reference proteome</keyword>
<protein>
    <submittedName>
        <fullName evidence="5">Serine protease</fullName>
    </submittedName>
</protein>
<dbReference type="RefSeq" id="WP_067991960.1">
    <property type="nucleotide sequence ID" value="NZ_CP015596.1"/>
</dbReference>
<dbReference type="CDD" id="cd06779">
    <property type="entry name" value="cpPDZ_Deg_HtrA-like"/>
    <property type="match status" value="1"/>
</dbReference>
<dbReference type="InterPro" id="IPR036034">
    <property type="entry name" value="PDZ_sf"/>
</dbReference>
<dbReference type="InterPro" id="IPR001478">
    <property type="entry name" value="PDZ"/>
</dbReference>
<dbReference type="Pfam" id="PF13365">
    <property type="entry name" value="Trypsin_2"/>
    <property type="match status" value="1"/>
</dbReference>
<dbReference type="PANTHER" id="PTHR43343:SF3">
    <property type="entry name" value="PROTEASE DO-LIKE 8, CHLOROPLASTIC"/>
    <property type="match status" value="1"/>
</dbReference>
<evidence type="ECO:0000256" key="2">
    <source>
        <dbReference type="ARBA" id="ARBA00022801"/>
    </source>
</evidence>
<dbReference type="Gene3D" id="2.40.10.120">
    <property type="match status" value="1"/>
</dbReference>
<dbReference type="AlphaFoldDB" id="A0A172UI02"/>
<reference evidence="5 6" key="1">
    <citation type="submission" date="2016-05" db="EMBL/GenBank/DDBJ databases">
        <title>Complete genome sequence of a phthalic acid esters degrading Mycobacterium sp. YC-RL4.</title>
        <authorList>
            <person name="Ren L."/>
            <person name="Fan S."/>
            <person name="Ruth N."/>
            <person name="Jia Y."/>
            <person name="Wang J."/>
            <person name="Qiao C."/>
        </authorList>
    </citation>
    <scope>NUCLEOTIDE SEQUENCE [LARGE SCALE GENOMIC DNA]</scope>
    <source>
        <strain evidence="5 6">YC-RL4</strain>
    </source>
</reference>
<feature type="domain" description="PDZ" evidence="4">
    <location>
        <begin position="248"/>
        <end position="301"/>
    </location>
</feature>
<dbReference type="PRINTS" id="PR00834">
    <property type="entry name" value="PROTEASES2C"/>
</dbReference>
<dbReference type="EMBL" id="CP015596">
    <property type="protein sequence ID" value="ANE78812.1"/>
    <property type="molecule type" value="Genomic_DNA"/>
</dbReference>
<evidence type="ECO:0000256" key="3">
    <source>
        <dbReference type="SAM" id="SignalP"/>
    </source>
</evidence>
<dbReference type="PANTHER" id="PTHR43343">
    <property type="entry name" value="PEPTIDASE S12"/>
    <property type="match status" value="1"/>
</dbReference>
<dbReference type="InterPro" id="IPR001940">
    <property type="entry name" value="Peptidase_S1C"/>
</dbReference>
<dbReference type="SUPFAM" id="SSF50494">
    <property type="entry name" value="Trypsin-like serine proteases"/>
    <property type="match status" value="1"/>
</dbReference>
<keyword evidence="3" id="KW-0732">Signal</keyword>
<sequence length="340" mass="34740">MRTVHTRRWLTALFTAIAAVLLVFPATAAAEPGDLGWAADQVEPAVVRLDTVVDYQHVMGTGTGFVIDGAGQVLTNYHVVQGADVITAVVGGRSFGADIVGFDRGRDIAVLQLRGGGGAPTVALGDSTGIVVGEPVIAIGNARGSNSPLTRESGTVTALGRTISAEDELTGAKTQMTGLFEIAAPVRAGDSGGPVVNAAGQVIGVTTAATVNFQTDPGGEGFAIPINDAMAIANQIRSRIPSDTVHIGPPTLLGVGVSSAEQHEAFPGVLVREVLRGGPAEQAGLANGDVILTIDETPIESAADLTRVLDRHYPGDVIGLTWVDRAGQHRTGKAVLTPGS</sequence>
<dbReference type="STRING" id="1682113.A7U43_05225"/>
<dbReference type="KEGG" id="madi:A7U43_05225"/>
<dbReference type="InterPro" id="IPR051201">
    <property type="entry name" value="Chloro_Bact_Ser_Proteases"/>
</dbReference>